<name>A0A498L1A2_9EURY</name>
<keyword evidence="9" id="KW-1185">Reference proteome</keyword>
<dbReference type="SUPFAM" id="SSF47384">
    <property type="entry name" value="Homodimeric domain of signal transducing histidine kinase"/>
    <property type="match status" value="1"/>
</dbReference>
<dbReference type="SMART" id="SM00388">
    <property type="entry name" value="HisKA"/>
    <property type="match status" value="1"/>
</dbReference>
<reference evidence="8 9" key="1">
    <citation type="submission" date="2019-01" db="EMBL/GenBank/DDBJ databases">
        <title>Halorientalis sp. F13-25 a new haloarchaeum isolated from hypersaline water.</title>
        <authorList>
            <person name="Ana D.-V."/>
            <person name="Cristina S.-P."/>
            <person name="Antonio V."/>
        </authorList>
    </citation>
    <scope>NUCLEOTIDE SEQUENCE [LARGE SCALE GENOMIC DNA]</scope>
    <source>
        <strain evidence="8 9">F13-25</strain>
    </source>
</reference>
<evidence type="ECO:0000256" key="5">
    <source>
        <dbReference type="ARBA" id="ARBA00022777"/>
    </source>
</evidence>
<keyword evidence="3" id="KW-0597">Phosphoprotein</keyword>
<feature type="domain" description="Histidine kinase" evidence="7">
    <location>
        <begin position="136"/>
        <end position="329"/>
    </location>
</feature>
<dbReference type="InterPro" id="IPR004358">
    <property type="entry name" value="Sig_transdc_His_kin-like_C"/>
</dbReference>
<evidence type="ECO:0000313" key="8">
    <source>
        <dbReference type="EMBL" id="RXK51756.1"/>
    </source>
</evidence>
<dbReference type="CDD" id="cd00075">
    <property type="entry name" value="HATPase"/>
    <property type="match status" value="1"/>
</dbReference>
<dbReference type="InterPro" id="IPR050736">
    <property type="entry name" value="Sensor_HK_Regulatory"/>
</dbReference>
<dbReference type="PANTHER" id="PTHR43711:SF1">
    <property type="entry name" value="HISTIDINE KINASE 1"/>
    <property type="match status" value="1"/>
</dbReference>
<evidence type="ECO:0000256" key="2">
    <source>
        <dbReference type="ARBA" id="ARBA00012438"/>
    </source>
</evidence>
<evidence type="ECO:0000256" key="4">
    <source>
        <dbReference type="ARBA" id="ARBA00022679"/>
    </source>
</evidence>
<dbReference type="Gene3D" id="3.30.565.10">
    <property type="entry name" value="Histidine kinase-like ATPase, C-terminal domain"/>
    <property type="match status" value="1"/>
</dbReference>
<proteinExistence type="predicted"/>
<dbReference type="EC" id="2.7.13.3" evidence="2"/>
<evidence type="ECO:0000313" key="9">
    <source>
        <dbReference type="Proteomes" id="UP000289691"/>
    </source>
</evidence>
<gene>
    <name evidence="8" type="ORF">EAF64_03740</name>
</gene>
<keyword evidence="5 8" id="KW-0418">Kinase</keyword>
<dbReference type="InterPro" id="IPR005467">
    <property type="entry name" value="His_kinase_dom"/>
</dbReference>
<dbReference type="PRINTS" id="PR00344">
    <property type="entry name" value="BCTRLSENSOR"/>
</dbReference>
<comment type="catalytic activity">
    <reaction evidence="1">
        <text>ATP + protein L-histidine = ADP + protein N-phospho-L-histidine.</text>
        <dbReference type="EC" id="2.7.13.3"/>
    </reaction>
</comment>
<accession>A0A498L1A2</accession>
<dbReference type="CDD" id="cd00082">
    <property type="entry name" value="HisKA"/>
    <property type="match status" value="1"/>
</dbReference>
<dbReference type="SUPFAM" id="SSF55874">
    <property type="entry name" value="ATPase domain of HSP90 chaperone/DNA topoisomerase II/histidine kinase"/>
    <property type="match status" value="1"/>
</dbReference>
<dbReference type="Pfam" id="PF02518">
    <property type="entry name" value="HATPase_c"/>
    <property type="match status" value="1"/>
</dbReference>
<sequence length="337" mass="36128">MAEGDGADDLLSAHPDPVVQYGKGAEGIVVEAINSAFRETFAVDGAEVSLQATLSAEDALSAVAGAIQSGDALDRETVCDTTDGDRRFRLRNVPTDDGGYLLYTALGDGHERQAKLQAEVDRLEDRNERLETFASVVSHDLRNPLEVAETYLESARETGEDEQFDRVGQALDRMRTLIEDVLELAREGRAIDERERSTLEPVATAAWETVDGGAATLTVENGAATLRTDPDRLQQALANLFRNSLEHGGTDVAIRVGALGNADGTGFFVEDDGSGIPEDEREDVFEPGVTTDQDGTGLGLAIVERVVDAHGWTIAVTESDTGGARFEIRGVESLQPL</sequence>
<dbReference type="Proteomes" id="UP000289691">
    <property type="component" value="Unassembled WGS sequence"/>
</dbReference>
<evidence type="ECO:0000256" key="1">
    <source>
        <dbReference type="ARBA" id="ARBA00000085"/>
    </source>
</evidence>
<dbReference type="InterPro" id="IPR003661">
    <property type="entry name" value="HisK_dim/P_dom"/>
</dbReference>
<dbReference type="GO" id="GO:0000155">
    <property type="term" value="F:phosphorelay sensor kinase activity"/>
    <property type="evidence" value="ECO:0007669"/>
    <property type="project" value="InterPro"/>
</dbReference>
<keyword evidence="6" id="KW-0902">Two-component regulatory system</keyword>
<dbReference type="InterPro" id="IPR003594">
    <property type="entry name" value="HATPase_dom"/>
</dbReference>
<evidence type="ECO:0000259" key="7">
    <source>
        <dbReference type="PROSITE" id="PS50109"/>
    </source>
</evidence>
<keyword evidence="4" id="KW-0808">Transferase</keyword>
<dbReference type="EMBL" id="RDFA01000001">
    <property type="protein sequence ID" value="RXK51756.1"/>
    <property type="molecule type" value="Genomic_DNA"/>
</dbReference>
<dbReference type="PANTHER" id="PTHR43711">
    <property type="entry name" value="TWO-COMPONENT HISTIDINE KINASE"/>
    <property type="match status" value="1"/>
</dbReference>
<comment type="caution">
    <text evidence="8">The sequence shown here is derived from an EMBL/GenBank/DDBJ whole genome shotgun (WGS) entry which is preliminary data.</text>
</comment>
<dbReference type="AlphaFoldDB" id="A0A498L1A2"/>
<dbReference type="RefSeq" id="WP_129067615.1">
    <property type="nucleotide sequence ID" value="NZ_RDFA01000001.1"/>
</dbReference>
<dbReference type="PROSITE" id="PS50109">
    <property type="entry name" value="HIS_KIN"/>
    <property type="match status" value="1"/>
</dbReference>
<dbReference type="InterPro" id="IPR036890">
    <property type="entry name" value="HATPase_C_sf"/>
</dbReference>
<dbReference type="Pfam" id="PF00512">
    <property type="entry name" value="HisKA"/>
    <property type="match status" value="1"/>
</dbReference>
<organism evidence="8 9">
    <name type="scientific">Halorientalis pallida</name>
    <dbReference type="NCBI Taxonomy" id="2479928"/>
    <lineage>
        <taxon>Archaea</taxon>
        <taxon>Methanobacteriati</taxon>
        <taxon>Methanobacteriota</taxon>
        <taxon>Stenosarchaea group</taxon>
        <taxon>Halobacteria</taxon>
        <taxon>Halobacteriales</taxon>
        <taxon>Haloarculaceae</taxon>
        <taxon>Halorientalis</taxon>
    </lineage>
</organism>
<dbReference type="Gene3D" id="1.10.287.130">
    <property type="match status" value="1"/>
</dbReference>
<evidence type="ECO:0000256" key="3">
    <source>
        <dbReference type="ARBA" id="ARBA00022553"/>
    </source>
</evidence>
<evidence type="ECO:0000256" key="6">
    <source>
        <dbReference type="ARBA" id="ARBA00023012"/>
    </source>
</evidence>
<protein>
    <recommendedName>
        <fullName evidence="2">histidine kinase</fullName>
        <ecNumber evidence="2">2.7.13.3</ecNumber>
    </recommendedName>
</protein>
<dbReference type="OrthoDB" id="8127at2157"/>
<dbReference type="SMART" id="SM00387">
    <property type="entry name" value="HATPase_c"/>
    <property type="match status" value="1"/>
</dbReference>
<dbReference type="InterPro" id="IPR036097">
    <property type="entry name" value="HisK_dim/P_sf"/>
</dbReference>